<accession>A0A8H6NDR7</accession>
<feature type="transmembrane region" description="Helical" evidence="1">
    <location>
        <begin position="6"/>
        <end position="28"/>
    </location>
</feature>
<dbReference type="InterPro" id="IPR029063">
    <property type="entry name" value="SAM-dependent_MTases_sf"/>
</dbReference>
<protein>
    <submittedName>
        <fullName evidence="2">Phospholipid methyltransferase</fullName>
    </submittedName>
</protein>
<proteinExistence type="predicted"/>
<evidence type="ECO:0000313" key="3">
    <source>
        <dbReference type="Proteomes" id="UP000654918"/>
    </source>
</evidence>
<dbReference type="InterPro" id="IPR052356">
    <property type="entry name" value="Thiol_S-MT"/>
</dbReference>
<dbReference type="PANTHER" id="PTHR45036:SF1">
    <property type="entry name" value="METHYLTRANSFERASE LIKE 7A"/>
    <property type="match status" value="1"/>
</dbReference>
<reference evidence="2" key="1">
    <citation type="journal article" date="2020" name="Phytopathology">
        <title>Genome Sequence Resources of Colletotrichum truncatum, C. plurivorum, C. musicola, and C. sojae: Four Species Pathogenic to Soybean (Glycine max).</title>
        <authorList>
            <person name="Rogerio F."/>
            <person name="Boufleur T.R."/>
            <person name="Ciampi-Guillardi M."/>
            <person name="Sukno S.A."/>
            <person name="Thon M.R."/>
            <person name="Massola Junior N.S."/>
            <person name="Baroncelli R."/>
        </authorList>
    </citation>
    <scope>NUCLEOTIDE SEQUENCE</scope>
    <source>
        <strain evidence="2">LFN00145</strain>
    </source>
</reference>
<sequence length="280" mass="30988">MLIYLIQPWLIIAMSLVFLVPTIVKLILAGDIKTLTSWSALKEAWFSNAWVYIGRLAKAGAEPMVYPLLEGRVRSGGVTEQVSGAPLQGVVLEIGAGSGLWMDAFDNVFRAAKTHSRPGPTKIYGIEPNIVSAAALRRRVGELGLEGTYEVVPVGIEDLGNETAWGGRIEPGSVDCIVTVQCLCSIPDPEKNVRLLYEYLKEGGRWYVYEHVKAERGLVVPYFQRFTNLFWEHAMGSCHLCRRTGETLRQAGQWTEVDLAKPAEESFNEVVPHIVGTLTK</sequence>
<evidence type="ECO:0000256" key="1">
    <source>
        <dbReference type="SAM" id="Phobius"/>
    </source>
</evidence>
<dbReference type="AlphaFoldDB" id="A0A8H6NDR7"/>
<evidence type="ECO:0000313" key="2">
    <source>
        <dbReference type="EMBL" id="KAF6828841.1"/>
    </source>
</evidence>
<dbReference type="SUPFAM" id="SSF53335">
    <property type="entry name" value="S-adenosyl-L-methionine-dependent methyltransferases"/>
    <property type="match status" value="1"/>
</dbReference>
<dbReference type="EMBL" id="WIGO01000116">
    <property type="protein sequence ID" value="KAF6828841.1"/>
    <property type="molecule type" value="Genomic_DNA"/>
</dbReference>
<name>A0A8H6NDR7_9PEZI</name>
<organism evidence="2 3">
    <name type="scientific">Colletotrichum plurivorum</name>
    <dbReference type="NCBI Taxonomy" id="2175906"/>
    <lineage>
        <taxon>Eukaryota</taxon>
        <taxon>Fungi</taxon>
        <taxon>Dikarya</taxon>
        <taxon>Ascomycota</taxon>
        <taxon>Pezizomycotina</taxon>
        <taxon>Sordariomycetes</taxon>
        <taxon>Hypocreomycetidae</taxon>
        <taxon>Glomerellales</taxon>
        <taxon>Glomerellaceae</taxon>
        <taxon>Colletotrichum</taxon>
        <taxon>Colletotrichum orchidearum species complex</taxon>
    </lineage>
</organism>
<keyword evidence="2" id="KW-0489">Methyltransferase</keyword>
<keyword evidence="2" id="KW-0808">Transferase</keyword>
<comment type="caution">
    <text evidence="2">The sequence shown here is derived from an EMBL/GenBank/DDBJ whole genome shotgun (WGS) entry which is preliminary data.</text>
</comment>
<gene>
    <name evidence="2" type="ORF">CPLU01_08279</name>
</gene>
<dbReference type="GO" id="GO:0032259">
    <property type="term" value="P:methylation"/>
    <property type="evidence" value="ECO:0007669"/>
    <property type="project" value="UniProtKB-KW"/>
</dbReference>
<keyword evidence="1" id="KW-0472">Membrane</keyword>
<keyword evidence="3" id="KW-1185">Reference proteome</keyword>
<dbReference type="PANTHER" id="PTHR45036">
    <property type="entry name" value="METHYLTRANSFERASE LIKE 7B"/>
    <property type="match status" value="1"/>
</dbReference>
<dbReference type="Gene3D" id="3.40.50.150">
    <property type="entry name" value="Vaccinia Virus protein VP39"/>
    <property type="match status" value="1"/>
</dbReference>
<keyword evidence="1" id="KW-0812">Transmembrane</keyword>
<dbReference type="Pfam" id="PF13489">
    <property type="entry name" value="Methyltransf_23"/>
    <property type="match status" value="1"/>
</dbReference>
<dbReference type="CDD" id="cd02440">
    <property type="entry name" value="AdoMet_MTases"/>
    <property type="match status" value="1"/>
</dbReference>
<dbReference type="Proteomes" id="UP000654918">
    <property type="component" value="Unassembled WGS sequence"/>
</dbReference>
<keyword evidence="1" id="KW-1133">Transmembrane helix</keyword>
<dbReference type="GO" id="GO:0008168">
    <property type="term" value="F:methyltransferase activity"/>
    <property type="evidence" value="ECO:0007669"/>
    <property type="project" value="UniProtKB-KW"/>
</dbReference>